<dbReference type="VEuPathDB" id="FungiDB:An07g08120"/>
<keyword evidence="2" id="KW-1133">Transmembrane helix</keyword>
<dbReference type="AlphaFoldDB" id="A0AAJ8DYR7"/>
<feature type="region of interest" description="Disordered" evidence="1">
    <location>
        <begin position="1"/>
        <end position="27"/>
    </location>
</feature>
<sequence>MIGRNLPQSPGEGIASNPHDGSRSDTSRMMLLDKNSSSHSMSRNDDTYIQVICIWVSHATVGSGLGAVDASGILSIHIPRMKITSPFHSRAILLGISLALPATMCILPYLNLSFFAFTLLSPLLPPPTMTLRTDASGSERKPDSDLGLVDLLPDHPRSTVNEIDGPLPVVWKAADQGECGIFARPVILTGADSSQLTCWSHGKSIATSLGADQLRSNHDTLSMEHSEEKSAAKVQPYLPDYFEPKAGMPVRHKAPSLQRVVEFVEVEHRVDGFFPGGFLCPRTHVSKAHTHTHTQGTQDIEFDRHASLRRSLNSTQLVVPGACLTGFLRYLSSTGLDLLPALPRQSLK</sequence>
<dbReference type="RefSeq" id="XP_059601040.1">
    <property type="nucleotide sequence ID" value="XM_059748628.1"/>
</dbReference>
<name>A0AAJ8DYR7_ASPNG</name>
<reference evidence="3" key="2">
    <citation type="submission" date="2025-08" db="UniProtKB">
        <authorList>
            <consortium name="RefSeq"/>
        </authorList>
    </citation>
    <scope>IDENTIFICATION</scope>
</reference>
<evidence type="ECO:0000256" key="1">
    <source>
        <dbReference type="SAM" id="MobiDB-lite"/>
    </source>
</evidence>
<protein>
    <submittedName>
        <fullName evidence="3">Uncharacterized protein</fullName>
    </submittedName>
</protein>
<evidence type="ECO:0000256" key="2">
    <source>
        <dbReference type="SAM" id="Phobius"/>
    </source>
</evidence>
<feature type="transmembrane region" description="Helical" evidence="2">
    <location>
        <begin position="91"/>
        <end position="120"/>
    </location>
</feature>
<keyword evidence="2" id="KW-0472">Membrane</keyword>
<reference evidence="3" key="1">
    <citation type="submission" date="2025-02" db="EMBL/GenBank/DDBJ databases">
        <authorList>
            <consortium name="NCBI Genome Project"/>
        </authorList>
    </citation>
    <scope>NUCLEOTIDE SEQUENCE</scope>
</reference>
<proteinExistence type="predicted"/>
<accession>A0AAJ8DYR7</accession>
<organism evidence="3">
    <name type="scientific">Aspergillus niger</name>
    <dbReference type="NCBI Taxonomy" id="5061"/>
    <lineage>
        <taxon>Eukaryota</taxon>
        <taxon>Fungi</taxon>
        <taxon>Dikarya</taxon>
        <taxon>Ascomycota</taxon>
        <taxon>Pezizomycotina</taxon>
        <taxon>Eurotiomycetes</taxon>
        <taxon>Eurotiomycetidae</taxon>
        <taxon>Eurotiales</taxon>
        <taxon>Aspergillaceae</taxon>
        <taxon>Aspergillus</taxon>
        <taxon>Aspergillus subgen. Circumdati</taxon>
    </lineage>
</organism>
<evidence type="ECO:0000313" key="3">
    <source>
        <dbReference type="RefSeq" id="XP_059601040.1"/>
    </source>
</evidence>
<gene>
    <name evidence="3" type="ORF">An07g08120</name>
</gene>
<dbReference type="KEGG" id="ang:An07g08120"/>
<keyword evidence="2" id="KW-0812">Transmembrane</keyword>
<dbReference type="GeneID" id="84591493"/>